<accession>A0A9P6IDJ0</accession>
<name>A0A9P6IDJ0_9PEZI</name>
<dbReference type="EMBL" id="JAATWM020000002">
    <property type="protein sequence ID" value="KAF9881427.1"/>
    <property type="molecule type" value="Genomic_DNA"/>
</dbReference>
<comment type="caution">
    <text evidence="2">The sequence shown here is derived from an EMBL/GenBank/DDBJ whole genome shotgun (WGS) entry which is preliminary data.</text>
</comment>
<feature type="compositionally biased region" description="Basic and acidic residues" evidence="1">
    <location>
        <begin position="1217"/>
        <end position="1237"/>
    </location>
</feature>
<keyword evidence="3" id="KW-1185">Reference proteome</keyword>
<organism evidence="2 3">
    <name type="scientific">Colletotrichum karsti</name>
    <dbReference type="NCBI Taxonomy" id="1095194"/>
    <lineage>
        <taxon>Eukaryota</taxon>
        <taxon>Fungi</taxon>
        <taxon>Dikarya</taxon>
        <taxon>Ascomycota</taxon>
        <taxon>Pezizomycotina</taxon>
        <taxon>Sordariomycetes</taxon>
        <taxon>Hypocreomycetidae</taxon>
        <taxon>Glomerellales</taxon>
        <taxon>Glomerellaceae</taxon>
        <taxon>Colletotrichum</taxon>
        <taxon>Colletotrichum boninense species complex</taxon>
    </lineage>
</organism>
<feature type="compositionally biased region" description="Basic and acidic residues" evidence="1">
    <location>
        <begin position="352"/>
        <end position="364"/>
    </location>
</feature>
<evidence type="ECO:0000313" key="3">
    <source>
        <dbReference type="Proteomes" id="UP000781932"/>
    </source>
</evidence>
<feature type="compositionally biased region" description="Polar residues" evidence="1">
    <location>
        <begin position="1029"/>
        <end position="1038"/>
    </location>
</feature>
<dbReference type="RefSeq" id="XP_038750888.1">
    <property type="nucleotide sequence ID" value="XM_038883293.1"/>
</dbReference>
<feature type="region of interest" description="Disordered" evidence="1">
    <location>
        <begin position="1096"/>
        <end position="1117"/>
    </location>
</feature>
<feature type="compositionally biased region" description="Basic and acidic residues" evidence="1">
    <location>
        <begin position="1268"/>
        <end position="1282"/>
    </location>
</feature>
<proteinExistence type="predicted"/>
<dbReference type="Proteomes" id="UP000781932">
    <property type="component" value="Unassembled WGS sequence"/>
</dbReference>
<evidence type="ECO:0000256" key="1">
    <source>
        <dbReference type="SAM" id="MobiDB-lite"/>
    </source>
</evidence>
<feature type="region of interest" description="Disordered" evidence="1">
    <location>
        <begin position="352"/>
        <end position="375"/>
    </location>
</feature>
<dbReference type="GeneID" id="62156367"/>
<feature type="region of interest" description="Disordered" evidence="1">
    <location>
        <begin position="57"/>
        <end position="81"/>
    </location>
</feature>
<feature type="region of interest" description="Disordered" evidence="1">
    <location>
        <begin position="1026"/>
        <end position="1045"/>
    </location>
</feature>
<evidence type="ECO:0000313" key="2">
    <source>
        <dbReference type="EMBL" id="KAF9881427.1"/>
    </source>
</evidence>
<feature type="region of interest" description="Disordered" evidence="1">
    <location>
        <begin position="1193"/>
        <end position="1291"/>
    </location>
</feature>
<dbReference type="OrthoDB" id="3497519at2759"/>
<reference evidence="2" key="1">
    <citation type="submission" date="2020-03" db="EMBL/GenBank/DDBJ databases">
        <authorList>
            <person name="He L."/>
        </authorList>
    </citation>
    <scope>NUCLEOTIDE SEQUENCE</scope>
    <source>
        <strain evidence="2">CkLH20</strain>
    </source>
</reference>
<feature type="region of interest" description="Disordered" evidence="1">
    <location>
        <begin position="1"/>
        <end position="34"/>
    </location>
</feature>
<protein>
    <submittedName>
        <fullName evidence="2">Uncharacterized protein</fullName>
    </submittedName>
</protein>
<reference evidence="2" key="2">
    <citation type="submission" date="2020-11" db="EMBL/GenBank/DDBJ databases">
        <title>Whole genome sequencing of Colletotrichum sp.</title>
        <authorList>
            <person name="Li H."/>
        </authorList>
    </citation>
    <scope>NUCLEOTIDE SEQUENCE</scope>
    <source>
        <strain evidence="2">CkLH20</strain>
    </source>
</reference>
<sequence>MADAPSAGVYDNTWYQRASREYPDEPDSPDSSDTVATHATAAVRGHDELSRYIALQRPGNPHAPLMNAEIPQPPPKPNNEGCWNYVEFIPEWTDPLWSDPAMETEGSGDNERLVRPHNFLRYMRPAQLPMDQAKRPTGMALRCGIFPGRQDGRSRMTPTRKSFRKFFVEGIERPDVHGEYITQQAEIMARDKNVSGADDLLIEYSKLDANRRSQLSQHEQYVLERMTEMQQDEDWQSMFFHGMTTNELINEGILSMTDDNDVQLQNEIHRYLRRDKWASTLHRGTEEDFPRLVYQAGNQKGEWDPKQRNNHLWRRLQPALKLASRMLSFLEDNDPFWKALLDIFNRVRVPSSRDDRSVAQRSEHPSFTFSKDPDAGPSAVGDLIHMACDPIAETEKAMDEMVEIQIGSAYHEPGENPSIPTSGITYGQIRNDGTVGEKIIITLAADSMYPLLVDGYSKDELLVTSYYLAVTLVHEFAHVVNYAHYRWLVNPGPSMVEGLVGFPSLQEQVKLAAKTLFGGPRGDMEPFFEQEPRTELGYALENHLFGGQVWPLLSDYKMTAKHLFFLPCGILITRWPTGLTASRPSSYVTTASPSSLVLKTPPMAATNYSTCVQVSRVARLFKEEFWAAQVPRYGSAAMRLNSSAPARVVPTMDEDFLQCILDLLDGDVDEMFRAWPDNLSKRNPLLNRFLELLSIEYLRLTVAKYKWTKDFQTWPTRFKVIQNMIMQTQIITEEAIMSSNHQQALHFEPSALEMWEKQFESTYRLNVKTHEQKFGYDNFELPEGSALLQPLHDDEDVDPDLDFWGILENDVAKKAPERLRNVLVRAYGELQYEVNMIQDLYFDVFRLTDEQRAFFASQRFIKRDNVNRLQERISQILELQGSVVQLLHNLPKSTVAVDFQQEFGPQYFALMQLATQLQCWAADLRQINPQNWQELLPLIPTISNSKRTGSQRILYFAQREVQLMPIAELKTIEEMVARFQSKSLPAAQMLSLHSKRSFDSFVADMESKLKSKFGDTVEETVVVPEGNVDPSSVASQRTEMGKPELRSGKRVKYTKPPSLHHPKLPHPPTITQATKASLGINYKPPRYSETSVARLGRQNKGKGKRRTSDNSAYTNFTPMKFSESKPFSLDFGRTSLPLLPTPEPMCGVKSTGPSSLGIFPAPYGLTATFTEDLQLEARLKAGAAAVARAEAAKSTRSATETYRDPGLQTIAESPETPDFRSRFRDPGDGSPARRPEMRANAGFVPATGPRRVERASVSATPSSALPPRPERRASSKFKRQESGDAMDCAEG</sequence>
<gene>
    <name evidence="2" type="ORF">CkaCkLH20_00573</name>
</gene>